<proteinExistence type="inferred from homology"/>
<protein>
    <recommendedName>
        <fullName evidence="6">laccase</fullName>
        <ecNumber evidence="6">1.10.3.2</ecNumber>
    </recommendedName>
</protein>
<reference evidence="18 19" key="1">
    <citation type="submission" date="2017-09" db="EMBL/GenBank/DDBJ databases">
        <authorList>
            <consortium name="International Durum Wheat Genome Sequencing Consortium (IDWGSC)"/>
            <person name="Milanesi L."/>
        </authorList>
    </citation>
    <scope>NUCLEOTIDE SEQUENCE [LARGE SCALE GENOMIC DNA]</scope>
    <source>
        <strain evidence="19">cv. Svevo</strain>
    </source>
</reference>
<dbReference type="CDD" id="cd13875">
    <property type="entry name" value="CuRO_2_LCC_plant"/>
    <property type="match status" value="1"/>
</dbReference>
<feature type="domain" description="Plastocyanin-like" evidence="15">
    <location>
        <begin position="159"/>
        <end position="309"/>
    </location>
</feature>
<evidence type="ECO:0000259" key="16">
    <source>
        <dbReference type="Pfam" id="PF07731"/>
    </source>
</evidence>
<dbReference type="GO" id="GO:0052716">
    <property type="term" value="F:hydroquinone:oxygen oxidoreductase activity"/>
    <property type="evidence" value="ECO:0007669"/>
    <property type="project" value="UniProtKB-EC"/>
</dbReference>
<dbReference type="PROSITE" id="PS00080">
    <property type="entry name" value="MULTICOPPER_OXIDASE2"/>
    <property type="match status" value="1"/>
</dbReference>
<dbReference type="GO" id="GO:0046274">
    <property type="term" value="P:lignin catabolic process"/>
    <property type="evidence" value="ECO:0007669"/>
    <property type="project" value="UniProtKB-KW"/>
</dbReference>
<feature type="chain" id="PRO_5040496828" description="laccase" evidence="14">
    <location>
        <begin position="24"/>
        <end position="564"/>
    </location>
</feature>
<comment type="catalytic activity">
    <reaction evidence="1">
        <text>4 hydroquinone + O2 = 4 benzosemiquinone + 2 H2O</text>
        <dbReference type="Rhea" id="RHEA:11276"/>
        <dbReference type="ChEBI" id="CHEBI:15377"/>
        <dbReference type="ChEBI" id="CHEBI:15379"/>
        <dbReference type="ChEBI" id="CHEBI:17594"/>
        <dbReference type="ChEBI" id="CHEBI:17977"/>
        <dbReference type="EC" id="1.10.3.2"/>
    </reaction>
</comment>
<dbReference type="CDD" id="cd13849">
    <property type="entry name" value="CuRO_1_LCC_plant"/>
    <property type="match status" value="1"/>
</dbReference>
<sequence>MAVGVVFFLFLVVALATAPGGDAAVVEHTFIVSQMMLNHLCNNTPVIVVNGQLPGPAIEASEGDSIVVHVINKSPHGVSIHWHGVKQQLNCWADGADMITQCPIQPNKNFTYRFNVIGQEGTLWWHAHVACLRATIHGALIIRPRLGSSSYPFHKPDKEIPIVIGEWWGTDLVRLDKRFNNSNFAYVPGSSTINGKLGDLNNCFGFIEENYILNVEHGKTYLLRIVNAALHPQYYYKIAGHMFTVVAADANYVKPYMTDTIAIAPGETVDVLVVANAPPGMYYMVALGIMSLGPITETPAFISRGIVSYNNQANATSDGTPIMVPEMPDQREETLAFYFHDNLTSLVHHRVPADVDERLFITVDTGNMCRKGSVPACGLVSRMNNISFQPPANGSLLHAHYSNNMINNVISTLQDFPSRPPPRMVFNRGHTSKATSLRRVRYNTTMEIVLQGPPIWPSYPNPMHLHGHDFFILAQGHGRYNAEKDVQAYNLLDPPVRNTALVPVLGWMVIRFVTRNPGVWLLHCHIQQHVSTGMAVAFVVENGPTMDTTLPPPPADYPSCDNQN</sequence>
<organism evidence="18 19">
    <name type="scientific">Triticum turgidum subsp. durum</name>
    <name type="common">Durum wheat</name>
    <name type="synonym">Triticum durum</name>
    <dbReference type="NCBI Taxonomy" id="4567"/>
    <lineage>
        <taxon>Eukaryota</taxon>
        <taxon>Viridiplantae</taxon>
        <taxon>Streptophyta</taxon>
        <taxon>Embryophyta</taxon>
        <taxon>Tracheophyta</taxon>
        <taxon>Spermatophyta</taxon>
        <taxon>Magnoliopsida</taxon>
        <taxon>Liliopsida</taxon>
        <taxon>Poales</taxon>
        <taxon>Poaceae</taxon>
        <taxon>BOP clade</taxon>
        <taxon>Pooideae</taxon>
        <taxon>Triticodae</taxon>
        <taxon>Triticeae</taxon>
        <taxon>Triticinae</taxon>
        <taxon>Triticum</taxon>
    </lineage>
</organism>
<keyword evidence="10" id="KW-0677">Repeat</keyword>
<evidence type="ECO:0000313" key="18">
    <source>
        <dbReference type="EMBL" id="VAH12589.1"/>
    </source>
</evidence>
<dbReference type="InterPro" id="IPR011707">
    <property type="entry name" value="Cu-oxidase-like_N"/>
</dbReference>
<comment type="function">
    <text evidence="3">Lignin degradation and detoxification of lignin-derived products.</text>
</comment>
<dbReference type="EC" id="1.10.3.2" evidence="6"/>
<evidence type="ECO:0000256" key="1">
    <source>
        <dbReference type="ARBA" id="ARBA00000349"/>
    </source>
</evidence>
<keyword evidence="13" id="KW-0439">Lignin degradation</keyword>
<gene>
    <name evidence="18" type="ORF">TRITD_1Bv1G007080</name>
</gene>
<comment type="cofactor">
    <cofactor evidence="2">
        <name>Cu cation</name>
        <dbReference type="ChEBI" id="CHEBI:23378"/>
    </cofactor>
</comment>
<keyword evidence="7" id="KW-0052">Apoplast</keyword>
<evidence type="ECO:0000256" key="13">
    <source>
        <dbReference type="ARBA" id="ARBA00023185"/>
    </source>
</evidence>
<evidence type="ECO:0000313" key="19">
    <source>
        <dbReference type="Proteomes" id="UP000324705"/>
    </source>
</evidence>
<dbReference type="InterPro" id="IPR033138">
    <property type="entry name" value="Cu_oxidase_CS"/>
</dbReference>
<dbReference type="InterPro" id="IPR011706">
    <property type="entry name" value="Cu-oxidase_C"/>
</dbReference>
<dbReference type="Proteomes" id="UP000324705">
    <property type="component" value="Chromosome 1B"/>
</dbReference>
<evidence type="ECO:0000256" key="12">
    <source>
        <dbReference type="ARBA" id="ARBA00023008"/>
    </source>
</evidence>
<dbReference type="EMBL" id="LT934112">
    <property type="protein sequence ID" value="VAH12589.1"/>
    <property type="molecule type" value="Genomic_DNA"/>
</dbReference>
<dbReference type="SUPFAM" id="SSF49503">
    <property type="entry name" value="Cupredoxins"/>
    <property type="match status" value="3"/>
</dbReference>
<keyword evidence="9" id="KW-0479">Metal-binding</keyword>
<dbReference type="InterPro" id="IPR008972">
    <property type="entry name" value="Cupredoxin"/>
</dbReference>
<keyword evidence="12" id="KW-0186">Copper</keyword>
<evidence type="ECO:0000256" key="2">
    <source>
        <dbReference type="ARBA" id="ARBA00001935"/>
    </source>
</evidence>
<keyword evidence="19" id="KW-1185">Reference proteome</keyword>
<dbReference type="Gramene" id="TRITD1Bv1G007080.1">
    <property type="protein sequence ID" value="TRITD1Bv1G007080.1"/>
    <property type="gene ID" value="TRITD1Bv1G007080"/>
</dbReference>
<evidence type="ECO:0000256" key="14">
    <source>
        <dbReference type="SAM" id="SignalP"/>
    </source>
</evidence>
<dbReference type="GO" id="GO:0005507">
    <property type="term" value="F:copper ion binding"/>
    <property type="evidence" value="ECO:0007669"/>
    <property type="project" value="InterPro"/>
</dbReference>
<dbReference type="Pfam" id="PF07731">
    <property type="entry name" value="Cu-oxidase_2"/>
    <property type="match status" value="1"/>
</dbReference>
<evidence type="ECO:0000256" key="3">
    <source>
        <dbReference type="ARBA" id="ARBA00002075"/>
    </source>
</evidence>
<evidence type="ECO:0000259" key="15">
    <source>
        <dbReference type="Pfam" id="PF00394"/>
    </source>
</evidence>
<evidence type="ECO:0000256" key="7">
    <source>
        <dbReference type="ARBA" id="ARBA00022523"/>
    </source>
</evidence>
<dbReference type="InterPro" id="IPR001117">
    <property type="entry name" value="Cu-oxidase_2nd"/>
</dbReference>
<accession>A0A9R0QM80</accession>
<keyword evidence="11" id="KW-0560">Oxidoreductase</keyword>
<dbReference type="InterPro" id="IPR002355">
    <property type="entry name" value="Cu_oxidase_Cu_BS"/>
</dbReference>
<evidence type="ECO:0000259" key="17">
    <source>
        <dbReference type="Pfam" id="PF07732"/>
    </source>
</evidence>
<dbReference type="GO" id="GO:0048046">
    <property type="term" value="C:apoplast"/>
    <property type="evidence" value="ECO:0007669"/>
    <property type="project" value="UniProtKB-SubCell"/>
</dbReference>
<feature type="domain" description="Plastocyanin-like" evidence="17">
    <location>
        <begin position="35"/>
        <end position="145"/>
    </location>
</feature>
<comment type="similarity">
    <text evidence="5">Belongs to the multicopper oxidase family.</text>
</comment>
<comment type="subcellular location">
    <subcellularLocation>
        <location evidence="4">Secreted</location>
        <location evidence="4">Extracellular space</location>
        <location evidence="4">Apoplast</location>
    </subcellularLocation>
</comment>
<name>A0A9R0QM80_TRITD</name>
<evidence type="ECO:0000256" key="11">
    <source>
        <dbReference type="ARBA" id="ARBA00023002"/>
    </source>
</evidence>
<evidence type="ECO:0000256" key="10">
    <source>
        <dbReference type="ARBA" id="ARBA00022737"/>
    </source>
</evidence>
<evidence type="ECO:0000256" key="9">
    <source>
        <dbReference type="ARBA" id="ARBA00022723"/>
    </source>
</evidence>
<keyword evidence="8" id="KW-0964">Secreted</keyword>
<dbReference type="InterPro" id="IPR045087">
    <property type="entry name" value="Cu-oxidase_fam"/>
</dbReference>
<dbReference type="InterPro" id="IPR034285">
    <property type="entry name" value="CuRO_2_LCC"/>
</dbReference>
<evidence type="ECO:0000256" key="5">
    <source>
        <dbReference type="ARBA" id="ARBA00010609"/>
    </source>
</evidence>
<dbReference type="Pfam" id="PF00394">
    <property type="entry name" value="Cu-oxidase"/>
    <property type="match status" value="1"/>
</dbReference>
<feature type="domain" description="Plastocyanin-like" evidence="16">
    <location>
        <begin position="422"/>
        <end position="543"/>
    </location>
</feature>
<evidence type="ECO:0000256" key="4">
    <source>
        <dbReference type="ARBA" id="ARBA00004271"/>
    </source>
</evidence>
<dbReference type="OMA" id="YNNQANA"/>
<dbReference type="PANTHER" id="PTHR11709:SF356">
    <property type="entry name" value="LACCASE"/>
    <property type="match status" value="1"/>
</dbReference>
<dbReference type="InterPro" id="IPR034288">
    <property type="entry name" value="CuRO_1_LCC"/>
</dbReference>
<dbReference type="Gene3D" id="2.60.40.420">
    <property type="entry name" value="Cupredoxins - blue copper proteins"/>
    <property type="match status" value="3"/>
</dbReference>
<feature type="signal peptide" evidence="14">
    <location>
        <begin position="1"/>
        <end position="23"/>
    </location>
</feature>
<evidence type="ECO:0000256" key="6">
    <source>
        <dbReference type="ARBA" id="ARBA00012297"/>
    </source>
</evidence>
<dbReference type="AlphaFoldDB" id="A0A9R0QM80"/>
<keyword evidence="14" id="KW-0732">Signal</keyword>
<dbReference type="PROSITE" id="PS00079">
    <property type="entry name" value="MULTICOPPER_OXIDASE1"/>
    <property type="match status" value="1"/>
</dbReference>
<evidence type="ECO:0000256" key="8">
    <source>
        <dbReference type="ARBA" id="ARBA00022525"/>
    </source>
</evidence>
<dbReference type="PANTHER" id="PTHR11709">
    <property type="entry name" value="MULTI-COPPER OXIDASE"/>
    <property type="match status" value="1"/>
</dbReference>
<dbReference type="Pfam" id="PF07732">
    <property type="entry name" value="Cu-oxidase_3"/>
    <property type="match status" value="1"/>
</dbReference>